<dbReference type="EMBL" id="JBHSBU010000001">
    <property type="protein sequence ID" value="MFC4160867.1"/>
    <property type="molecule type" value="Genomic_DNA"/>
</dbReference>
<name>A0ABV8MV83_9NEIS</name>
<evidence type="ECO:0000313" key="1">
    <source>
        <dbReference type="EMBL" id="MFC4160867.1"/>
    </source>
</evidence>
<comment type="caution">
    <text evidence="1">The sequence shown here is derived from an EMBL/GenBank/DDBJ whole genome shotgun (WGS) entry which is preliminary data.</text>
</comment>
<sequence length="63" mass="6977">MGLTAWKDYFYFFYFRLSILHKVFLLFSICPATVAASSVPAGQAGWGEDGLVAGQEERGRQDG</sequence>
<accession>A0ABV8MV83</accession>
<protein>
    <submittedName>
        <fullName evidence="1">Uncharacterized protein</fullName>
    </submittedName>
</protein>
<reference evidence="2" key="1">
    <citation type="journal article" date="2019" name="Int. J. Syst. Evol. Microbiol.">
        <title>The Global Catalogue of Microorganisms (GCM) 10K type strain sequencing project: providing services to taxonomists for standard genome sequencing and annotation.</title>
        <authorList>
            <consortium name="The Broad Institute Genomics Platform"/>
            <consortium name="The Broad Institute Genome Sequencing Center for Infectious Disease"/>
            <person name="Wu L."/>
            <person name="Ma J."/>
        </authorList>
    </citation>
    <scope>NUCLEOTIDE SEQUENCE [LARGE SCALE GENOMIC DNA]</scope>
    <source>
        <strain evidence="2">LMG 29894</strain>
    </source>
</reference>
<gene>
    <name evidence="1" type="ORF">ACFOW7_16125</name>
</gene>
<evidence type="ECO:0000313" key="2">
    <source>
        <dbReference type="Proteomes" id="UP001595791"/>
    </source>
</evidence>
<keyword evidence="2" id="KW-1185">Reference proteome</keyword>
<dbReference type="RefSeq" id="WP_378166160.1">
    <property type="nucleotide sequence ID" value="NZ_JBHSBU010000001.1"/>
</dbReference>
<organism evidence="1 2">
    <name type="scientific">Chitinimonas lacunae</name>
    <dbReference type="NCBI Taxonomy" id="1963018"/>
    <lineage>
        <taxon>Bacteria</taxon>
        <taxon>Pseudomonadati</taxon>
        <taxon>Pseudomonadota</taxon>
        <taxon>Betaproteobacteria</taxon>
        <taxon>Neisseriales</taxon>
        <taxon>Chitinibacteraceae</taxon>
        <taxon>Chitinimonas</taxon>
    </lineage>
</organism>
<proteinExistence type="predicted"/>
<dbReference type="Proteomes" id="UP001595791">
    <property type="component" value="Unassembled WGS sequence"/>
</dbReference>